<feature type="region of interest" description="Disordered" evidence="1">
    <location>
        <begin position="1"/>
        <end position="35"/>
    </location>
</feature>
<evidence type="ECO:0000256" key="1">
    <source>
        <dbReference type="SAM" id="MobiDB-lite"/>
    </source>
</evidence>
<reference evidence="2 3" key="1">
    <citation type="submission" date="2017-05" db="EMBL/GenBank/DDBJ databases">
        <authorList>
            <person name="Varghese N."/>
            <person name="Submissions S."/>
        </authorList>
    </citation>
    <scope>NUCLEOTIDE SEQUENCE [LARGE SCALE GENOMIC DNA]</scope>
    <source>
        <strain evidence="2 3">DSM 26001</strain>
    </source>
</reference>
<evidence type="ECO:0000313" key="3">
    <source>
        <dbReference type="Proteomes" id="UP001158049"/>
    </source>
</evidence>
<protein>
    <submittedName>
        <fullName evidence="2">Uncharacterized protein</fullName>
    </submittedName>
</protein>
<evidence type="ECO:0000313" key="2">
    <source>
        <dbReference type="EMBL" id="SMP72068.1"/>
    </source>
</evidence>
<dbReference type="EMBL" id="FXUL01000017">
    <property type="protein sequence ID" value="SMP72068.1"/>
    <property type="molecule type" value="Genomic_DNA"/>
</dbReference>
<gene>
    <name evidence="2" type="ORF">SAMN06295970_117127</name>
</gene>
<keyword evidence="3" id="KW-1185">Reference proteome</keyword>
<dbReference type="RefSeq" id="WP_283444023.1">
    <property type="nucleotide sequence ID" value="NZ_FXUL01000017.1"/>
</dbReference>
<name>A0ABY1QIN7_9BURK</name>
<comment type="caution">
    <text evidence="2">The sequence shown here is derived from an EMBL/GenBank/DDBJ whole genome shotgun (WGS) entry which is preliminary data.</text>
</comment>
<sequence length="53" mass="6493">MFKTIKPTKEQVREYMGRRQAEHKPPPTQEEIRRQLGWNVIDIDRDVQGRHRH</sequence>
<proteinExistence type="predicted"/>
<accession>A0ABY1QIN7</accession>
<feature type="compositionally biased region" description="Basic and acidic residues" evidence="1">
    <location>
        <begin position="7"/>
        <end position="34"/>
    </location>
</feature>
<organism evidence="2 3">
    <name type="scientific">Noviherbaspirillum suwonense</name>
    <dbReference type="NCBI Taxonomy" id="1224511"/>
    <lineage>
        <taxon>Bacteria</taxon>
        <taxon>Pseudomonadati</taxon>
        <taxon>Pseudomonadota</taxon>
        <taxon>Betaproteobacteria</taxon>
        <taxon>Burkholderiales</taxon>
        <taxon>Oxalobacteraceae</taxon>
        <taxon>Noviherbaspirillum</taxon>
    </lineage>
</organism>
<dbReference type="Proteomes" id="UP001158049">
    <property type="component" value="Unassembled WGS sequence"/>
</dbReference>